<dbReference type="InterPro" id="IPR040521">
    <property type="entry name" value="KDZ"/>
</dbReference>
<reference evidence="3 4" key="1">
    <citation type="submission" date="2019-01" db="EMBL/GenBank/DDBJ databases">
        <title>Draft genome sequence of Psathyrella aberdarensis IHI B618.</title>
        <authorList>
            <person name="Buettner E."/>
            <person name="Kellner H."/>
        </authorList>
    </citation>
    <scope>NUCLEOTIDE SEQUENCE [LARGE SCALE GENOMIC DNA]</scope>
    <source>
        <strain evidence="3 4">IHI B618</strain>
    </source>
</reference>
<dbReference type="STRING" id="2316362.A0A4Q2DCH4"/>
<dbReference type="PANTHER" id="PTHR33096:SF1">
    <property type="entry name" value="CXC1-LIKE CYSTEINE CLUSTER ASSOCIATED WITH KDZ TRANSPOSASES DOMAIN-CONTAINING PROTEIN"/>
    <property type="match status" value="1"/>
</dbReference>
<keyword evidence="4" id="KW-1185">Reference proteome</keyword>
<dbReference type="Pfam" id="PF18758">
    <property type="entry name" value="KDZ"/>
    <property type="match status" value="1"/>
</dbReference>
<feature type="domain" description="CxC2-like cysteine cluster KDZ transposase-associated" evidence="2">
    <location>
        <begin position="208"/>
        <end position="316"/>
    </location>
</feature>
<sequence>MKRKQKMKVPKVFDYDPMASAGIGESQRLSSSSAAPEGGQHVIRSTNMKFLPSGDLRIESNPVFVTSTPIQTPTSSATPDPAKTADRLPWNSWAASEPEADDFSYRVESGEIPLQFMETTESSGDQALHSWMGHVDSYLQALITFEGRGEQSVKTCSKCAKMNPSLYRCSSCLSSEFLCNTCIVSSHRETPLHRIKFWNGTFLEKTSLKTLGLRIQLGHVVGEECPYPIAARADDFVIIDIDAIHSVGLDFCECGKTANSQYLQLLQHRFYPATSDQPKSAATFRLLEVFEILQYESKLSVYEFYQAVARLTDNTGLELPKNRYNALLRMTHEWRHLKLLKRSGLGHSPNQSAQGAQEGECAVLCPACPHPNINMPPNWEKEPEETSYIHALNISVDANFRLKRKDVSNDQADPGLSRGFSYFVEHEDFKQFLDNRKDEVEPKSTCSRHDAVNLADTRPGQGFASTGVATVECARHNMKRGSAVGDLQRGERYCNIDYLVNQSLRHSQLKSFLFSYDIACQYSINCYKRLENLNPGLCLIQPNAKVRFVVPKFHLPAHIPACQSRYAFMLTPGAGLGDGEAPERGWGEANPLATSTREMGPGSRRDTLDYNFGDYNWRKVVKLGDFLLRKLTAAATDFPEQVISHQELEDVLDKGMLASWKIEVEAWERDPSKPNPFEIKVDKPTQAAVRRQLAEEERNMLDDGLDFSLDDTTSQSSLILMGLDIEANQYVTSPHF</sequence>
<organism evidence="3 4">
    <name type="scientific">Candolleomyces aberdarensis</name>
    <dbReference type="NCBI Taxonomy" id="2316362"/>
    <lineage>
        <taxon>Eukaryota</taxon>
        <taxon>Fungi</taxon>
        <taxon>Dikarya</taxon>
        <taxon>Basidiomycota</taxon>
        <taxon>Agaricomycotina</taxon>
        <taxon>Agaricomycetes</taxon>
        <taxon>Agaricomycetidae</taxon>
        <taxon>Agaricales</taxon>
        <taxon>Agaricineae</taxon>
        <taxon>Psathyrellaceae</taxon>
        <taxon>Candolleomyces</taxon>
    </lineage>
</organism>
<dbReference type="Pfam" id="PF18803">
    <property type="entry name" value="CxC2"/>
    <property type="match status" value="1"/>
</dbReference>
<evidence type="ECO:0000313" key="4">
    <source>
        <dbReference type="Proteomes" id="UP000290288"/>
    </source>
</evidence>
<proteinExistence type="predicted"/>
<dbReference type="Proteomes" id="UP000290288">
    <property type="component" value="Unassembled WGS sequence"/>
</dbReference>
<dbReference type="OrthoDB" id="3235114at2759"/>
<name>A0A4Q2DCH4_9AGAR</name>
<gene>
    <name evidence="3" type="ORF">EST38_g8431</name>
</gene>
<comment type="caution">
    <text evidence="3">The sequence shown here is derived from an EMBL/GenBank/DDBJ whole genome shotgun (WGS) entry which is preliminary data.</text>
</comment>
<protein>
    <recommendedName>
        <fullName evidence="2">CxC2-like cysteine cluster KDZ transposase-associated domain-containing protein</fullName>
    </recommendedName>
</protein>
<feature type="compositionally biased region" description="Polar residues" evidence="1">
    <location>
        <begin position="67"/>
        <end position="78"/>
    </location>
</feature>
<dbReference type="InterPro" id="IPR041457">
    <property type="entry name" value="CxC2_KDZ-assoc"/>
</dbReference>
<dbReference type="AlphaFoldDB" id="A0A4Q2DCH4"/>
<evidence type="ECO:0000259" key="2">
    <source>
        <dbReference type="Pfam" id="PF18803"/>
    </source>
</evidence>
<evidence type="ECO:0000256" key="1">
    <source>
        <dbReference type="SAM" id="MobiDB-lite"/>
    </source>
</evidence>
<evidence type="ECO:0000313" key="3">
    <source>
        <dbReference type="EMBL" id="RXW17407.1"/>
    </source>
</evidence>
<dbReference type="PANTHER" id="PTHR33096">
    <property type="entry name" value="CXC2 DOMAIN-CONTAINING PROTEIN"/>
    <property type="match status" value="1"/>
</dbReference>
<dbReference type="EMBL" id="SDEE01000342">
    <property type="protein sequence ID" value="RXW17407.1"/>
    <property type="molecule type" value="Genomic_DNA"/>
</dbReference>
<accession>A0A4Q2DCH4</accession>
<feature type="region of interest" description="Disordered" evidence="1">
    <location>
        <begin position="67"/>
        <end position="87"/>
    </location>
</feature>